<accession>A0ABP0VTS6</accession>
<reference evidence="1" key="1">
    <citation type="submission" date="2024-02" db="EMBL/GenBank/DDBJ databases">
        <authorList>
            <consortium name="ELIXIR-Norway"/>
            <consortium name="Elixir Norway"/>
        </authorList>
    </citation>
    <scope>NUCLEOTIDE SEQUENCE</scope>
</reference>
<sequence>MDIDSLGKWPSSQVSNSTIWSSIVLEVLKLDFHIISNVVGSTIHKSMECIVVTTPITKLANLMTHEKIVQQVAHLICKWTFQLMFGYIMHQKIGAMHPSEFKCHGAMCHKHMNGGFMALDPTLVLNRTMLPCSHTKC</sequence>
<evidence type="ECO:0000313" key="1">
    <source>
        <dbReference type="EMBL" id="CAK9257887.1"/>
    </source>
</evidence>
<keyword evidence="2" id="KW-1185">Reference proteome</keyword>
<dbReference type="Proteomes" id="UP001497444">
    <property type="component" value="Chromosome 11"/>
</dbReference>
<evidence type="ECO:0000313" key="2">
    <source>
        <dbReference type="Proteomes" id="UP001497444"/>
    </source>
</evidence>
<protein>
    <submittedName>
        <fullName evidence="1">Uncharacterized protein</fullName>
    </submittedName>
</protein>
<proteinExistence type="predicted"/>
<name>A0ABP0VTS6_9BRYO</name>
<dbReference type="EMBL" id="OZ020106">
    <property type="protein sequence ID" value="CAK9257887.1"/>
    <property type="molecule type" value="Genomic_DNA"/>
</dbReference>
<organism evidence="1 2">
    <name type="scientific">Sphagnum jensenii</name>
    <dbReference type="NCBI Taxonomy" id="128206"/>
    <lineage>
        <taxon>Eukaryota</taxon>
        <taxon>Viridiplantae</taxon>
        <taxon>Streptophyta</taxon>
        <taxon>Embryophyta</taxon>
        <taxon>Bryophyta</taxon>
        <taxon>Sphagnophytina</taxon>
        <taxon>Sphagnopsida</taxon>
        <taxon>Sphagnales</taxon>
        <taxon>Sphagnaceae</taxon>
        <taxon>Sphagnum</taxon>
    </lineage>
</organism>
<gene>
    <name evidence="1" type="ORF">CSSPJE1EN1_LOCUS3365</name>
</gene>